<reference evidence="4" key="1">
    <citation type="journal article" date="2016" name="Gigascience">
        <title>De novo construction of an expanded transcriptome assembly for the western tarnished plant bug, Lygus hesperus.</title>
        <authorList>
            <person name="Tassone E.E."/>
            <person name="Geib S.M."/>
            <person name="Hall B."/>
            <person name="Fabrick J.A."/>
            <person name="Brent C.S."/>
            <person name="Hull J.J."/>
        </authorList>
    </citation>
    <scope>NUCLEOTIDE SEQUENCE</scope>
</reference>
<evidence type="ECO:0000256" key="2">
    <source>
        <dbReference type="ARBA" id="ARBA00022490"/>
    </source>
</evidence>
<dbReference type="PROSITE" id="PS50195">
    <property type="entry name" value="PX"/>
    <property type="match status" value="1"/>
</dbReference>
<dbReference type="InterPro" id="IPR051837">
    <property type="entry name" value="SortingNexin/PXDomain-PKLike"/>
</dbReference>
<organism evidence="4">
    <name type="scientific">Lygus hesperus</name>
    <name type="common">Western plant bug</name>
    <dbReference type="NCBI Taxonomy" id="30085"/>
    <lineage>
        <taxon>Eukaryota</taxon>
        <taxon>Metazoa</taxon>
        <taxon>Ecdysozoa</taxon>
        <taxon>Arthropoda</taxon>
        <taxon>Hexapoda</taxon>
        <taxon>Insecta</taxon>
        <taxon>Pterygota</taxon>
        <taxon>Neoptera</taxon>
        <taxon>Paraneoptera</taxon>
        <taxon>Hemiptera</taxon>
        <taxon>Heteroptera</taxon>
        <taxon>Panheteroptera</taxon>
        <taxon>Cimicomorpha</taxon>
        <taxon>Miridae</taxon>
        <taxon>Mirini</taxon>
        <taxon>Lygus</taxon>
    </lineage>
</organism>
<keyword evidence="4" id="KW-0418">Kinase</keyword>
<dbReference type="GO" id="GO:0045022">
    <property type="term" value="P:early endosome to late endosome transport"/>
    <property type="evidence" value="ECO:0007669"/>
    <property type="project" value="TreeGrafter"/>
</dbReference>
<sequence length="184" mass="21173">KIFNITIDSAFGIISKCTYSSSSIFLGHSSPIVVVFIRQPWIERNQIVAKATEMTEESGSLAIDAKVQKTETWEETKKFTVYKVTVETPHECWFVFRRYNEFHKLHDSLKKQVPNFQLKLPRKKLFGNNLSPEFVASRKQGLDLFIQQLVADPQLLALKEVKEFLKLDDRPLDIDPSEEAVDLG</sequence>
<dbReference type="GO" id="GO:0035091">
    <property type="term" value="F:phosphatidylinositol binding"/>
    <property type="evidence" value="ECO:0007669"/>
    <property type="project" value="InterPro"/>
</dbReference>
<proteinExistence type="predicted"/>
<comment type="subcellular location">
    <subcellularLocation>
        <location evidence="1">Cytoplasm</location>
    </subcellularLocation>
</comment>
<dbReference type="SUPFAM" id="SSF64268">
    <property type="entry name" value="PX domain"/>
    <property type="match status" value="1"/>
</dbReference>
<dbReference type="GO" id="GO:0008333">
    <property type="term" value="P:endosome to lysosome transport"/>
    <property type="evidence" value="ECO:0007669"/>
    <property type="project" value="TreeGrafter"/>
</dbReference>
<feature type="non-terminal residue" evidence="4">
    <location>
        <position position="1"/>
    </location>
</feature>
<evidence type="ECO:0000256" key="1">
    <source>
        <dbReference type="ARBA" id="ARBA00004496"/>
    </source>
</evidence>
<dbReference type="AlphaFoldDB" id="A0A146LL44"/>
<dbReference type="GO" id="GO:0006622">
    <property type="term" value="P:protein targeting to lysosome"/>
    <property type="evidence" value="ECO:0007669"/>
    <property type="project" value="TreeGrafter"/>
</dbReference>
<dbReference type="PANTHER" id="PTHR22999">
    <property type="entry name" value="PX SERINE/THREONINE KINASE PXK"/>
    <property type="match status" value="1"/>
</dbReference>
<keyword evidence="2" id="KW-0963">Cytoplasm</keyword>
<dbReference type="Pfam" id="PF00787">
    <property type="entry name" value="PX"/>
    <property type="match status" value="1"/>
</dbReference>
<protein>
    <submittedName>
        <fullName evidence="4">Serine/threonine-protein kinase Sgk3</fullName>
    </submittedName>
</protein>
<dbReference type="InterPro" id="IPR036871">
    <property type="entry name" value="PX_dom_sf"/>
</dbReference>
<dbReference type="GO" id="GO:0005769">
    <property type="term" value="C:early endosome"/>
    <property type="evidence" value="ECO:0007669"/>
    <property type="project" value="TreeGrafter"/>
</dbReference>
<evidence type="ECO:0000259" key="3">
    <source>
        <dbReference type="PROSITE" id="PS50195"/>
    </source>
</evidence>
<dbReference type="SMART" id="SM00312">
    <property type="entry name" value="PX"/>
    <property type="match status" value="1"/>
</dbReference>
<feature type="non-terminal residue" evidence="4">
    <location>
        <position position="184"/>
    </location>
</feature>
<dbReference type="GO" id="GO:0005770">
    <property type="term" value="C:late endosome"/>
    <property type="evidence" value="ECO:0007669"/>
    <property type="project" value="TreeGrafter"/>
</dbReference>
<gene>
    <name evidence="4" type="primary">Sgk3_1</name>
    <name evidence="4" type="ORF">g.63659</name>
</gene>
<name>A0A146LL44_LYGHE</name>
<dbReference type="PANTHER" id="PTHR22999:SF23">
    <property type="entry name" value="SORTING NEXIN-16"/>
    <property type="match status" value="1"/>
</dbReference>
<dbReference type="InterPro" id="IPR001683">
    <property type="entry name" value="PX_dom"/>
</dbReference>
<keyword evidence="4" id="KW-0808">Transferase</keyword>
<accession>A0A146LL44</accession>
<dbReference type="GO" id="GO:0016301">
    <property type="term" value="F:kinase activity"/>
    <property type="evidence" value="ECO:0007669"/>
    <property type="project" value="UniProtKB-KW"/>
</dbReference>
<dbReference type="Gene3D" id="3.30.1520.10">
    <property type="entry name" value="Phox-like domain"/>
    <property type="match status" value="1"/>
</dbReference>
<feature type="domain" description="PX" evidence="3">
    <location>
        <begin position="60"/>
        <end position="172"/>
    </location>
</feature>
<dbReference type="EMBL" id="GDHC01011067">
    <property type="protein sequence ID" value="JAQ07562.1"/>
    <property type="molecule type" value="Transcribed_RNA"/>
</dbReference>
<evidence type="ECO:0000313" key="4">
    <source>
        <dbReference type="EMBL" id="JAQ07562.1"/>
    </source>
</evidence>